<feature type="domain" description="UDP-glucose/GDP-mannose dehydrogenase C-terminal" evidence="1">
    <location>
        <begin position="2"/>
        <end position="35"/>
    </location>
</feature>
<dbReference type="SUPFAM" id="SSF52413">
    <property type="entry name" value="UDP-glucose/GDP-mannose dehydrogenase C-terminal domain"/>
    <property type="match status" value="1"/>
</dbReference>
<proteinExistence type="predicted"/>
<evidence type="ECO:0000313" key="3">
    <source>
        <dbReference type="Proteomes" id="UP000712673"/>
    </source>
</evidence>
<accession>A0A937W5X2</accession>
<evidence type="ECO:0000313" key="2">
    <source>
        <dbReference type="EMBL" id="MBM3227192.1"/>
    </source>
</evidence>
<sequence length="70" mass="8144">MLVTEWNQFRALDLERVRSLLQEPVVVDLRNVYEPENMRRLGFRYAAVGRRGSYTNQSFAPAERTASQAI</sequence>
<dbReference type="InterPro" id="IPR014027">
    <property type="entry name" value="UDP-Glc/GDP-Man_DH_C"/>
</dbReference>
<dbReference type="AlphaFoldDB" id="A0A937W5X2"/>
<dbReference type="EMBL" id="VGLS01001243">
    <property type="protein sequence ID" value="MBM3227192.1"/>
    <property type="molecule type" value="Genomic_DNA"/>
</dbReference>
<comment type="caution">
    <text evidence="2">The sequence shown here is derived from an EMBL/GenBank/DDBJ whole genome shotgun (WGS) entry which is preliminary data.</text>
</comment>
<protein>
    <recommendedName>
        <fullName evidence="1">UDP-glucose/GDP-mannose dehydrogenase C-terminal domain-containing protein</fullName>
    </recommendedName>
</protein>
<evidence type="ECO:0000259" key="1">
    <source>
        <dbReference type="Pfam" id="PF03720"/>
    </source>
</evidence>
<organism evidence="2 3">
    <name type="scientific">Tectimicrobiota bacterium</name>
    <dbReference type="NCBI Taxonomy" id="2528274"/>
    <lineage>
        <taxon>Bacteria</taxon>
        <taxon>Pseudomonadati</taxon>
        <taxon>Nitrospinota/Tectimicrobiota group</taxon>
        <taxon>Candidatus Tectimicrobiota</taxon>
    </lineage>
</organism>
<dbReference type="Proteomes" id="UP000712673">
    <property type="component" value="Unassembled WGS sequence"/>
</dbReference>
<dbReference type="GO" id="GO:0051287">
    <property type="term" value="F:NAD binding"/>
    <property type="evidence" value="ECO:0007669"/>
    <property type="project" value="InterPro"/>
</dbReference>
<name>A0A937W5X2_UNCTE</name>
<dbReference type="Gene3D" id="3.40.50.720">
    <property type="entry name" value="NAD(P)-binding Rossmann-like Domain"/>
    <property type="match status" value="1"/>
</dbReference>
<dbReference type="GO" id="GO:0016616">
    <property type="term" value="F:oxidoreductase activity, acting on the CH-OH group of donors, NAD or NADP as acceptor"/>
    <property type="evidence" value="ECO:0007669"/>
    <property type="project" value="InterPro"/>
</dbReference>
<reference evidence="2" key="1">
    <citation type="submission" date="2019-03" db="EMBL/GenBank/DDBJ databases">
        <title>Lake Tanganyika Metagenome-Assembled Genomes (MAGs).</title>
        <authorList>
            <person name="Tran P."/>
        </authorList>
    </citation>
    <scope>NUCLEOTIDE SEQUENCE</scope>
    <source>
        <strain evidence="2">K_DeepCast_65m_m2_066</strain>
    </source>
</reference>
<dbReference type="InterPro" id="IPR036220">
    <property type="entry name" value="UDP-Glc/GDP-Man_DH_C_sf"/>
</dbReference>
<dbReference type="Pfam" id="PF03720">
    <property type="entry name" value="UDPG_MGDP_dh_C"/>
    <property type="match status" value="1"/>
</dbReference>
<gene>
    <name evidence="2" type="ORF">FJZ47_25785</name>
</gene>